<evidence type="ECO:0000256" key="3">
    <source>
        <dbReference type="ARBA" id="ARBA00035112"/>
    </source>
</evidence>
<keyword evidence="4" id="KW-0812">Transmembrane</keyword>
<reference evidence="5" key="1">
    <citation type="submission" date="2022-06" db="EMBL/GenBank/DDBJ databases">
        <title>Complete genome sequences of two strains of the flax pathogen Septoria linicola.</title>
        <authorList>
            <person name="Lapalu N."/>
            <person name="Simon A."/>
            <person name="Demenou B."/>
            <person name="Paumier D."/>
            <person name="Guillot M.-P."/>
            <person name="Gout L."/>
            <person name="Valade R."/>
        </authorList>
    </citation>
    <scope>NUCLEOTIDE SEQUENCE</scope>
    <source>
        <strain evidence="5">SE15195</strain>
    </source>
</reference>
<dbReference type="EMBL" id="CP099421">
    <property type="protein sequence ID" value="USW52143.1"/>
    <property type="molecule type" value="Genomic_DNA"/>
</dbReference>
<dbReference type="OrthoDB" id="3687641at2759"/>
<dbReference type="Pfam" id="PF11807">
    <property type="entry name" value="UstYa"/>
    <property type="match status" value="1"/>
</dbReference>
<evidence type="ECO:0000256" key="2">
    <source>
        <dbReference type="ARBA" id="ARBA00023002"/>
    </source>
</evidence>
<protein>
    <submittedName>
        <fullName evidence="5">Mycotoxin biosynthesis protein UstYa</fullName>
    </submittedName>
</protein>
<proteinExistence type="inferred from homology"/>
<keyword evidence="6" id="KW-1185">Reference proteome</keyword>
<dbReference type="PANTHER" id="PTHR33365:SF11">
    <property type="entry name" value="TAT PATHWAY SIGNAL SEQUENCE"/>
    <property type="match status" value="1"/>
</dbReference>
<dbReference type="InterPro" id="IPR021765">
    <property type="entry name" value="UstYa-like"/>
</dbReference>
<gene>
    <name evidence="5" type="ORF">Slin15195_G054620</name>
</gene>
<accession>A0A9Q9EK87</accession>
<sequence length="270" mass="29526">MSESQAFASDRRLVLCAIAFSSIVSCILTLSAVLLIPNGFGFAQGVKMFNTNAHEHLAVGLGEDVNRIVPSFASRTQVSQNNSDYGGFADIHSMSSEDVEAILSKWDTLLPIGDGFVPVQDPPKYKGLPPPLIYNKWSNSTQSYEPTSWYSTAVFHQIHCLKGMLEEYLSHHGVLSPDHVHTRRSAGLLSRSGHMLHCFDYLREAIMCLGDTALEGSDPERGTQDLVAGTFGTGTRHVCKDWSKVVEYAESVGNPEWGQKKSKGGLQHGA</sequence>
<evidence type="ECO:0000256" key="1">
    <source>
        <dbReference type="ARBA" id="ARBA00004685"/>
    </source>
</evidence>
<dbReference type="Proteomes" id="UP001056384">
    <property type="component" value="Chromosome 4"/>
</dbReference>
<evidence type="ECO:0000256" key="4">
    <source>
        <dbReference type="SAM" id="Phobius"/>
    </source>
</evidence>
<keyword evidence="4" id="KW-1133">Transmembrane helix</keyword>
<keyword evidence="4" id="KW-0472">Membrane</keyword>
<evidence type="ECO:0000313" key="5">
    <source>
        <dbReference type="EMBL" id="USW52143.1"/>
    </source>
</evidence>
<dbReference type="GO" id="GO:0016491">
    <property type="term" value="F:oxidoreductase activity"/>
    <property type="evidence" value="ECO:0007669"/>
    <property type="project" value="UniProtKB-KW"/>
</dbReference>
<dbReference type="PANTHER" id="PTHR33365">
    <property type="entry name" value="YALI0B05434P"/>
    <property type="match status" value="1"/>
</dbReference>
<organism evidence="5 6">
    <name type="scientific">Septoria linicola</name>
    <dbReference type="NCBI Taxonomy" id="215465"/>
    <lineage>
        <taxon>Eukaryota</taxon>
        <taxon>Fungi</taxon>
        <taxon>Dikarya</taxon>
        <taxon>Ascomycota</taxon>
        <taxon>Pezizomycotina</taxon>
        <taxon>Dothideomycetes</taxon>
        <taxon>Dothideomycetidae</taxon>
        <taxon>Mycosphaerellales</taxon>
        <taxon>Mycosphaerellaceae</taxon>
        <taxon>Septoria</taxon>
    </lineage>
</organism>
<feature type="transmembrane region" description="Helical" evidence="4">
    <location>
        <begin position="12"/>
        <end position="36"/>
    </location>
</feature>
<comment type="pathway">
    <text evidence="1">Mycotoxin biosynthesis.</text>
</comment>
<name>A0A9Q9EK87_9PEZI</name>
<comment type="similarity">
    <text evidence="3">Belongs to the ustYa family.</text>
</comment>
<dbReference type="GO" id="GO:0043386">
    <property type="term" value="P:mycotoxin biosynthetic process"/>
    <property type="evidence" value="ECO:0007669"/>
    <property type="project" value="InterPro"/>
</dbReference>
<keyword evidence="2" id="KW-0560">Oxidoreductase</keyword>
<dbReference type="AlphaFoldDB" id="A0A9Q9EK87"/>
<evidence type="ECO:0000313" key="6">
    <source>
        <dbReference type="Proteomes" id="UP001056384"/>
    </source>
</evidence>